<proteinExistence type="predicted"/>
<protein>
    <submittedName>
        <fullName evidence="1">Uncharacterized protein</fullName>
    </submittedName>
</protein>
<evidence type="ECO:0000313" key="2">
    <source>
        <dbReference type="Proteomes" id="UP000222916"/>
    </source>
</evidence>
<sequence>MILPVLFTQEINDLSEQNGECQGMTPWQVRHGGCALTFVLVMG</sequence>
<dbReference type="Proteomes" id="UP000222916">
    <property type="component" value="Chromosome"/>
</dbReference>
<accession>A0A2D1QII8</accession>
<organism evidence="1 2">
    <name type="scientific">Aeromonas salmonicida subsp. pectinolytica 34mel</name>
    <dbReference type="NCBI Taxonomy" id="1324960"/>
    <lineage>
        <taxon>Bacteria</taxon>
        <taxon>Pseudomonadati</taxon>
        <taxon>Pseudomonadota</taxon>
        <taxon>Gammaproteobacteria</taxon>
        <taxon>Aeromonadales</taxon>
        <taxon>Aeromonadaceae</taxon>
        <taxon>Aeromonas</taxon>
    </lineage>
</organism>
<reference evidence="2" key="1">
    <citation type="journal article" date="2018" name="BMC Genomics">
        <title>The complete and fully assembled genome sequence of Aeromonas salmonicida subsp. pectinolytica and its comparative analysis with other Aeromonas species: investigation of the mobilome in environmental and pathogenic strains.</title>
        <authorList>
            <person name="Pfeiffer F."/>
            <person name="Zamora-Lagos M.A."/>
            <person name="Blettinger M."/>
            <person name="Yeroslaviz A."/>
            <person name="Dahl A."/>
            <person name="Gruber S."/>
            <person name="Habermann B.H."/>
        </authorList>
    </citation>
    <scope>NUCLEOTIDE SEQUENCE [LARGE SCALE GENOMIC DNA]</scope>
    <source>
        <strain evidence="2">34mel</strain>
    </source>
</reference>
<dbReference type="EMBL" id="CP022426">
    <property type="protein sequence ID" value="ATP10082.1"/>
    <property type="molecule type" value="Genomic_DNA"/>
</dbReference>
<dbReference type="AlphaFoldDB" id="A0A2D1QII8"/>
<evidence type="ECO:0000313" key="1">
    <source>
        <dbReference type="EMBL" id="ATP10082.1"/>
    </source>
</evidence>
<gene>
    <name evidence="1" type="ORF">Asalp_29670</name>
</gene>
<name>A0A2D1QII8_AERSA</name>